<gene>
    <name evidence="1" type="ORF">F6450_04585</name>
</gene>
<proteinExistence type="predicted"/>
<name>A0AAD3WXK5_PHODD</name>
<dbReference type="Proteomes" id="UP000480943">
    <property type="component" value="Unassembled WGS sequence"/>
</dbReference>
<protein>
    <submittedName>
        <fullName evidence="1">Uncharacterized protein</fullName>
    </submittedName>
</protein>
<dbReference type="EMBL" id="VZUQ01000032">
    <property type="protein sequence ID" value="KAB1183300.1"/>
    <property type="molecule type" value="Genomic_DNA"/>
</dbReference>
<evidence type="ECO:0000313" key="2">
    <source>
        <dbReference type="Proteomes" id="UP000480943"/>
    </source>
</evidence>
<comment type="caution">
    <text evidence="1">The sequence shown here is derived from an EMBL/GenBank/DDBJ whole genome shotgun (WGS) entry which is preliminary data.</text>
</comment>
<dbReference type="AlphaFoldDB" id="A0AAD3WXK5"/>
<accession>A0AAD3WXK5</accession>
<reference evidence="1 2" key="1">
    <citation type="submission" date="2019-09" db="EMBL/GenBank/DDBJ databases">
        <title>Photobacterium damselae subsp. damselae CDC-2227-81, a human clinical isolate.</title>
        <authorList>
            <person name="Osorio C.R."/>
        </authorList>
    </citation>
    <scope>NUCLEOTIDE SEQUENCE [LARGE SCALE GENOMIC DNA]</scope>
    <source>
        <strain evidence="1 2">CDC-2227-81</strain>
    </source>
</reference>
<sequence length="24" mass="2664">MPSCDVTKGCINKPMSLLMIKPKE</sequence>
<organism evidence="1 2">
    <name type="scientific">Photobacterium damselae subsp. damselae</name>
    <name type="common">Listonella damsela</name>
    <dbReference type="NCBI Taxonomy" id="85581"/>
    <lineage>
        <taxon>Bacteria</taxon>
        <taxon>Pseudomonadati</taxon>
        <taxon>Pseudomonadota</taxon>
        <taxon>Gammaproteobacteria</taxon>
        <taxon>Vibrionales</taxon>
        <taxon>Vibrionaceae</taxon>
        <taxon>Photobacterium</taxon>
    </lineage>
</organism>
<evidence type="ECO:0000313" key="1">
    <source>
        <dbReference type="EMBL" id="KAB1183300.1"/>
    </source>
</evidence>